<keyword evidence="3" id="KW-1185">Reference proteome</keyword>
<organism evidence="2 3">
    <name type="scientific">Caerostris extrusa</name>
    <name type="common">Bark spider</name>
    <name type="synonym">Caerostris bankana</name>
    <dbReference type="NCBI Taxonomy" id="172846"/>
    <lineage>
        <taxon>Eukaryota</taxon>
        <taxon>Metazoa</taxon>
        <taxon>Ecdysozoa</taxon>
        <taxon>Arthropoda</taxon>
        <taxon>Chelicerata</taxon>
        <taxon>Arachnida</taxon>
        <taxon>Araneae</taxon>
        <taxon>Araneomorphae</taxon>
        <taxon>Entelegynae</taxon>
        <taxon>Araneoidea</taxon>
        <taxon>Araneidae</taxon>
        <taxon>Caerostris</taxon>
    </lineage>
</organism>
<keyword evidence="1" id="KW-1133">Transmembrane helix</keyword>
<comment type="caution">
    <text evidence="2">The sequence shown here is derived from an EMBL/GenBank/DDBJ whole genome shotgun (WGS) entry which is preliminary data.</text>
</comment>
<proteinExistence type="predicted"/>
<dbReference type="Proteomes" id="UP001054945">
    <property type="component" value="Unassembled WGS sequence"/>
</dbReference>
<name>A0AAV4TML2_CAEEX</name>
<sequence>MPFLTEFQNNRFYITAFVPLLLIFISADVAQGYYYSTIERCNLDLKNMSFPRNQKELRVFCGEFKRYYKCVKDLQIPTDELDDWSLILEKSKILVLETCDNRTSRHEGYLRSFPCIFEVMRDSSYREFCKRFTVIALQKFKKYSSLSVAFQTISYDVGWLCIIKSVSVDCLAHFVLHKCGVQDHKVFKDIAENSYFYLLGCQGTWEYLNAKTMISILREPKDLDAFAIVDYSF</sequence>
<feature type="transmembrane region" description="Helical" evidence="1">
    <location>
        <begin position="12"/>
        <end position="35"/>
    </location>
</feature>
<protein>
    <submittedName>
        <fullName evidence="2">Uncharacterized protein</fullName>
    </submittedName>
</protein>
<evidence type="ECO:0000313" key="2">
    <source>
        <dbReference type="EMBL" id="GIY45972.1"/>
    </source>
</evidence>
<keyword evidence="1" id="KW-0812">Transmembrane</keyword>
<keyword evidence="1" id="KW-0472">Membrane</keyword>
<gene>
    <name evidence="2" type="ORF">CEXT_736031</name>
</gene>
<dbReference type="EMBL" id="BPLR01011353">
    <property type="protein sequence ID" value="GIY45972.1"/>
    <property type="molecule type" value="Genomic_DNA"/>
</dbReference>
<reference evidence="2 3" key="1">
    <citation type="submission" date="2021-06" db="EMBL/GenBank/DDBJ databases">
        <title>Caerostris extrusa draft genome.</title>
        <authorList>
            <person name="Kono N."/>
            <person name="Arakawa K."/>
        </authorList>
    </citation>
    <scope>NUCLEOTIDE SEQUENCE [LARGE SCALE GENOMIC DNA]</scope>
</reference>
<accession>A0AAV4TML2</accession>
<evidence type="ECO:0000313" key="3">
    <source>
        <dbReference type="Proteomes" id="UP001054945"/>
    </source>
</evidence>
<evidence type="ECO:0000256" key="1">
    <source>
        <dbReference type="SAM" id="Phobius"/>
    </source>
</evidence>
<dbReference type="AlphaFoldDB" id="A0AAV4TML2"/>